<dbReference type="AlphaFoldDB" id="A0A5B7HHL3"/>
<evidence type="ECO:0000313" key="2">
    <source>
        <dbReference type="EMBL" id="MPC71910.1"/>
    </source>
</evidence>
<name>A0A5B7HHL3_PORTR</name>
<reference evidence="2 3" key="1">
    <citation type="submission" date="2019-05" db="EMBL/GenBank/DDBJ databases">
        <title>Another draft genome of Portunus trituberculatus and its Hox gene families provides insights of decapod evolution.</title>
        <authorList>
            <person name="Jeong J.-H."/>
            <person name="Song I."/>
            <person name="Kim S."/>
            <person name="Choi T."/>
            <person name="Kim D."/>
            <person name="Ryu S."/>
            <person name="Kim W."/>
        </authorList>
    </citation>
    <scope>NUCLEOTIDE SEQUENCE [LARGE SCALE GENOMIC DNA]</scope>
    <source>
        <tissue evidence="2">Muscle</tissue>
    </source>
</reference>
<evidence type="ECO:0000313" key="3">
    <source>
        <dbReference type="Proteomes" id="UP000324222"/>
    </source>
</evidence>
<comment type="caution">
    <text evidence="2">The sequence shown here is derived from an EMBL/GenBank/DDBJ whole genome shotgun (WGS) entry which is preliminary data.</text>
</comment>
<feature type="region of interest" description="Disordered" evidence="1">
    <location>
        <begin position="1"/>
        <end position="21"/>
    </location>
</feature>
<sequence>MAREPPRVTEESLGASTHDGGTVGRLLVTLDKVTASHVAASPFAKPKGLSCSRKGKNNNSPCPGCSPRRPFQLRPFLSLE</sequence>
<dbReference type="Proteomes" id="UP000324222">
    <property type="component" value="Unassembled WGS sequence"/>
</dbReference>
<organism evidence="2 3">
    <name type="scientific">Portunus trituberculatus</name>
    <name type="common">Swimming crab</name>
    <name type="synonym">Neptunus trituberculatus</name>
    <dbReference type="NCBI Taxonomy" id="210409"/>
    <lineage>
        <taxon>Eukaryota</taxon>
        <taxon>Metazoa</taxon>
        <taxon>Ecdysozoa</taxon>
        <taxon>Arthropoda</taxon>
        <taxon>Crustacea</taxon>
        <taxon>Multicrustacea</taxon>
        <taxon>Malacostraca</taxon>
        <taxon>Eumalacostraca</taxon>
        <taxon>Eucarida</taxon>
        <taxon>Decapoda</taxon>
        <taxon>Pleocyemata</taxon>
        <taxon>Brachyura</taxon>
        <taxon>Eubrachyura</taxon>
        <taxon>Portunoidea</taxon>
        <taxon>Portunidae</taxon>
        <taxon>Portuninae</taxon>
        <taxon>Portunus</taxon>
    </lineage>
</organism>
<gene>
    <name evidence="2" type="ORF">E2C01_066202</name>
</gene>
<keyword evidence="3" id="KW-1185">Reference proteome</keyword>
<feature type="region of interest" description="Disordered" evidence="1">
    <location>
        <begin position="44"/>
        <end position="80"/>
    </location>
</feature>
<proteinExistence type="predicted"/>
<evidence type="ECO:0000256" key="1">
    <source>
        <dbReference type="SAM" id="MobiDB-lite"/>
    </source>
</evidence>
<dbReference type="EMBL" id="VSRR010033758">
    <property type="protein sequence ID" value="MPC71910.1"/>
    <property type="molecule type" value="Genomic_DNA"/>
</dbReference>
<accession>A0A5B7HHL3</accession>
<protein>
    <submittedName>
        <fullName evidence="2">Uncharacterized protein</fullName>
    </submittedName>
</protein>
<feature type="compositionally biased region" description="Basic and acidic residues" evidence="1">
    <location>
        <begin position="1"/>
        <end position="10"/>
    </location>
</feature>